<evidence type="ECO:0000256" key="4">
    <source>
        <dbReference type="ARBA" id="ARBA00022692"/>
    </source>
</evidence>
<evidence type="ECO:0000256" key="3">
    <source>
        <dbReference type="ARBA" id="ARBA00022538"/>
    </source>
</evidence>
<sequence length="191" mass="20054">MSLRPSALGRQTSAAVKMLLVLTLVLGIGYPALVWSVGRLALPGQAGGSLVSASGRVVGSSLIGQQWNGPQWFHGRPSASDYAGNTSGGSNLPPGDPRLTRQVQARRAAAGPIGNQLPPDALTASASGLDPHISPAYARLQIERVAAARHLPIKVVRHLVDAHTQPRTLGFIGEPRVNVLELNLALEHQAR</sequence>
<dbReference type="PANTHER" id="PTHR30042:SF2">
    <property type="entry name" value="POTASSIUM-TRANSPORTING ATPASE KDPC SUBUNIT"/>
    <property type="match status" value="1"/>
</dbReference>
<comment type="subunit">
    <text evidence="11">The system is composed of three essential subunits: KdpA, KdpB and KdpC.</text>
</comment>
<evidence type="ECO:0000256" key="1">
    <source>
        <dbReference type="ARBA" id="ARBA00022448"/>
    </source>
</evidence>
<dbReference type="OrthoDB" id="9788285at2"/>
<evidence type="ECO:0000256" key="2">
    <source>
        <dbReference type="ARBA" id="ARBA00022475"/>
    </source>
</evidence>
<dbReference type="GO" id="GO:0008556">
    <property type="term" value="F:P-type potassium transmembrane transporter activity"/>
    <property type="evidence" value="ECO:0007669"/>
    <property type="project" value="InterPro"/>
</dbReference>
<reference evidence="13 14" key="2">
    <citation type="submission" date="2019-08" db="EMBL/GenBank/DDBJ databases">
        <title>Jejuicoccus antrihumi gen. nov., sp. nov., a new member of the family Dermacoccaceae isolated from a cave.</title>
        <authorList>
            <person name="Schumann P."/>
            <person name="Kim I.S."/>
        </authorList>
    </citation>
    <scope>NUCLEOTIDE SEQUENCE [LARGE SCALE GENOMIC DNA]</scope>
    <source>
        <strain evidence="13 14">C5-26</strain>
    </source>
</reference>
<dbReference type="EMBL" id="VCQV01000012">
    <property type="protein sequence ID" value="TWP36397.1"/>
    <property type="molecule type" value="Genomic_DNA"/>
</dbReference>
<dbReference type="RefSeq" id="WP_146316731.1">
    <property type="nucleotide sequence ID" value="NZ_VCQV01000012.1"/>
</dbReference>
<comment type="caution">
    <text evidence="13">The sequence shown here is derived from an EMBL/GenBank/DDBJ whole genome shotgun (WGS) entry which is preliminary data.</text>
</comment>
<dbReference type="GO" id="GO:0005886">
    <property type="term" value="C:plasma membrane"/>
    <property type="evidence" value="ECO:0007669"/>
    <property type="project" value="UniProtKB-SubCell"/>
</dbReference>
<dbReference type="Pfam" id="PF02669">
    <property type="entry name" value="KdpC"/>
    <property type="match status" value="1"/>
</dbReference>
<organism evidence="13 14">
    <name type="scientific">Leekyejoonella antrihumi</name>
    <dbReference type="NCBI Taxonomy" id="1660198"/>
    <lineage>
        <taxon>Bacteria</taxon>
        <taxon>Bacillati</taxon>
        <taxon>Actinomycetota</taxon>
        <taxon>Actinomycetes</taxon>
        <taxon>Micrococcales</taxon>
        <taxon>Dermacoccaceae</taxon>
        <taxon>Leekyejoonella</taxon>
    </lineage>
</organism>
<dbReference type="AlphaFoldDB" id="A0A563E1J5"/>
<dbReference type="PIRSF" id="PIRSF001296">
    <property type="entry name" value="K_ATPase_KdpC"/>
    <property type="match status" value="1"/>
</dbReference>
<dbReference type="HAMAP" id="MF_00276">
    <property type="entry name" value="KdpC"/>
    <property type="match status" value="1"/>
</dbReference>
<evidence type="ECO:0000256" key="8">
    <source>
        <dbReference type="ARBA" id="ARBA00022989"/>
    </source>
</evidence>
<evidence type="ECO:0000256" key="10">
    <source>
        <dbReference type="ARBA" id="ARBA00023136"/>
    </source>
</evidence>
<keyword evidence="14" id="KW-1185">Reference proteome</keyword>
<keyword evidence="6 11" id="KW-0067">ATP-binding</keyword>
<keyword evidence="8 11" id="KW-1133">Transmembrane helix</keyword>
<evidence type="ECO:0000256" key="9">
    <source>
        <dbReference type="ARBA" id="ARBA00023065"/>
    </source>
</evidence>
<comment type="function">
    <text evidence="11">Part of the high-affinity ATP-driven potassium transport (or Kdp) system, which catalyzes the hydrolysis of ATP coupled with the electrogenic transport of potassium into the cytoplasm. This subunit acts as a catalytic chaperone that increases the ATP-binding affinity of the ATP-hydrolyzing subunit KdpB by the formation of a transient KdpB/KdpC/ATP ternary complex.</text>
</comment>
<evidence type="ECO:0000256" key="12">
    <source>
        <dbReference type="SAM" id="MobiDB-lite"/>
    </source>
</evidence>
<keyword evidence="5 11" id="KW-0547">Nucleotide-binding</keyword>
<dbReference type="NCBIfam" id="NF001454">
    <property type="entry name" value="PRK00315.1"/>
    <property type="match status" value="1"/>
</dbReference>
<protein>
    <recommendedName>
        <fullName evidence="11">Potassium-transporting ATPase KdpC subunit</fullName>
    </recommendedName>
    <alternativeName>
        <fullName evidence="11">ATP phosphohydrolase [potassium-transporting] C chain</fullName>
    </alternativeName>
    <alternativeName>
        <fullName evidence="11">Potassium-binding and translocating subunit C</fullName>
    </alternativeName>
    <alternativeName>
        <fullName evidence="11">Potassium-translocating ATPase C chain</fullName>
    </alternativeName>
</protein>
<dbReference type="NCBIfam" id="TIGR00681">
    <property type="entry name" value="kdpC"/>
    <property type="match status" value="1"/>
</dbReference>
<keyword evidence="3 11" id="KW-0633">Potassium transport</keyword>
<keyword evidence="9 11" id="KW-0406">Ion transport</keyword>
<evidence type="ECO:0000256" key="11">
    <source>
        <dbReference type="HAMAP-Rule" id="MF_00276"/>
    </source>
</evidence>
<comment type="subcellular location">
    <subcellularLocation>
        <location evidence="11">Cell membrane</location>
        <topology evidence="11">Single-pass membrane protein</topology>
    </subcellularLocation>
</comment>
<evidence type="ECO:0000256" key="5">
    <source>
        <dbReference type="ARBA" id="ARBA00022741"/>
    </source>
</evidence>
<gene>
    <name evidence="11 13" type="primary">kdpC</name>
    <name evidence="13" type="ORF">FGL98_10595</name>
</gene>
<evidence type="ECO:0000313" key="13">
    <source>
        <dbReference type="EMBL" id="TWP36397.1"/>
    </source>
</evidence>
<keyword evidence="4 11" id="KW-0812">Transmembrane</keyword>
<dbReference type="PANTHER" id="PTHR30042">
    <property type="entry name" value="POTASSIUM-TRANSPORTING ATPASE C CHAIN"/>
    <property type="match status" value="1"/>
</dbReference>
<keyword evidence="7 11" id="KW-0630">Potassium</keyword>
<name>A0A563E1J5_9MICO</name>
<dbReference type="GO" id="GO:0005524">
    <property type="term" value="F:ATP binding"/>
    <property type="evidence" value="ECO:0007669"/>
    <property type="project" value="UniProtKB-UniRule"/>
</dbReference>
<keyword evidence="10 11" id="KW-0472">Membrane</keyword>
<comment type="similarity">
    <text evidence="11">Belongs to the KdpC family.</text>
</comment>
<keyword evidence="1 11" id="KW-0813">Transport</keyword>
<dbReference type="Proteomes" id="UP000320244">
    <property type="component" value="Unassembled WGS sequence"/>
</dbReference>
<dbReference type="InterPro" id="IPR003820">
    <property type="entry name" value="KdpC"/>
</dbReference>
<reference evidence="13 14" key="1">
    <citation type="submission" date="2019-05" db="EMBL/GenBank/DDBJ databases">
        <authorList>
            <person name="Lee S.D."/>
        </authorList>
    </citation>
    <scope>NUCLEOTIDE SEQUENCE [LARGE SCALE GENOMIC DNA]</scope>
    <source>
        <strain evidence="13 14">C5-26</strain>
    </source>
</reference>
<evidence type="ECO:0000256" key="6">
    <source>
        <dbReference type="ARBA" id="ARBA00022840"/>
    </source>
</evidence>
<evidence type="ECO:0000256" key="7">
    <source>
        <dbReference type="ARBA" id="ARBA00022958"/>
    </source>
</evidence>
<evidence type="ECO:0000313" key="14">
    <source>
        <dbReference type="Proteomes" id="UP000320244"/>
    </source>
</evidence>
<feature type="region of interest" description="Disordered" evidence="12">
    <location>
        <begin position="75"/>
        <end position="98"/>
    </location>
</feature>
<accession>A0A563E1J5</accession>
<proteinExistence type="inferred from homology"/>
<keyword evidence="2 11" id="KW-1003">Cell membrane</keyword>